<proteinExistence type="predicted"/>
<sequence>IAQTIRDDEEQKKHRFSKKYLFVVQLLFDILKQKTRYIQQIANNDSNEGATEKFDIIIKKFQEIDQVCEGEIHQVHYQSSLKIITHLADQLQTIQRDTRE</sequence>
<feature type="non-terminal residue" evidence="1">
    <location>
        <position position="1"/>
    </location>
</feature>
<dbReference type="Proteomes" id="UP000677228">
    <property type="component" value="Unassembled WGS sequence"/>
</dbReference>
<dbReference type="Proteomes" id="UP000663829">
    <property type="component" value="Unassembled WGS sequence"/>
</dbReference>
<dbReference type="Proteomes" id="UP000682733">
    <property type="component" value="Unassembled WGS sequence"/>
</dbReference>
<dbReference type="EMBL" id="CAJOBA010055432">
    <property type="protein sequence ID" value="CAF4283480.1"/>
    <property type="molecule type" value="Genomic_DNA"/>
</dbReference>
<dbReference type="EMBL" id="CAJNOK010033449">
    <property type="protein sequence ID" value="CAF1494339.1"/>
    <property type="molecule type" value="Genomic_DNA"/>
</dbReference>
<dbReference type="EMBL" id="CAJNOQ010017288">
    <property type="protein sequence ID" value="CAF1396411.1"/>
    <property type="molecule type" value="Genomic_DNA"/>
</dbReference>
<evidence type="ECO:0000313" key="3">
    <source>
        <dbReference type="EMBL" id="CAF4283480.1"/>
    </source>
</evidence>
<organism evidence="1 5">
    <name type="scientific">Didymodactylos carnosus</name>
    <dbReference type="NCBI Taxonomy" id="1234261"/>
    <lineage>
        <taxon>Eukaryota</taxon>
        <taxon>Metazoa</taxon>
        <taxon>Spiralia</taxon>
        <taxon>Gnathifera</taxon>
        <taxon>Rotifera</taxon>
        <taxon>Eurotatoria</taxon>
        <taxon>Bdelloidea</taxon>
        <taxon>Philodinida</taxon>
        <taxon>Philodinidae</taxon>
        <taxon>Didymodactylos</taxon>
    </lineage>
</organism>
<name>A0A815KPM6_9BILA</name>
<protein>
    <submittedName>
        <fullName evidence="1">Uncharacterized protein</fullName>
    </submittedName>
</protein>
<evidence type="ECO:0000313" key="4">
    <source>
        <dbReference type="EMBL" id="CAF4290648.1"/>
    </source>
</evidence>
<dbReference type="AlphaFoldDB" id="A0A815KPM6"/>
<dbReference type="EMBL" id="CAJOBC010082706">
    <property type="protein sequence ID" value="CAF4290648.1"/>
    <property type="molecule type" value="Genomic_DNA"/>
</dbReference>
<keyword evidence="5" id="KW-1185">Reference proteome</keyword>
<gene>
    <name evidence="1" type="ORF">GPM918_LOCUS33051</name>
    <name evidence="2" type="ORF">OVA965_LOCUS36648</name>
    <name evidence="4" type="ORF">SRO942_LOCUS33730</name>
    <name evidence="3" type="ORF">TMI583_LOCUS37673</name>
</gene>
<accession>A0A815KPM6</accession>
<evidence type="ECO:0000313" key="1">
    <source>
        <dbReference type="EMBL" id="CAF1396411.1"/>
    </source>
</evidence>
<reference evidence="1" key="1">
    <citation type="submission" date="2021-02" db="EMBL/GenBank/DDBJ databases">
        <authorList>
            <person name="Nowell W R."/>
        </authorList>
    </citation>
    <scope>NUCLEOTIDE SEQUENCE</scope>
</reference>
<dbReference type="Proteomes" id="UP000681722">
    <property type="component" value="Unassembled WGS sequence"/>
</dbReference>
<evidence type="ECO:0000313" key="5">
    <source>
        <dbReference type="Proteomes" id="UP000663829"/>
    </source>
</evidence>
<evidence type="ECO:0000313" key="2">
    <source>
        <dbReference type="EMBL" id="CAF1494339.1"/>
    </source>
</evidence>
<comment type="caution">
    <text evidence="1">The sequence shown here is derived from an EMBL/GenBank/DDBJ whole genome shotgun (WGS) entry which is preliminary data.</text>
</comment>